<dbReference type="PROSITE" id="PS51257">
    <property type="entry name" value="PROKAR_LIPOPROTEIN"/>
    <property type="match status" value="1"/>
</dbReference>
<dbReference type="PATRIC" id="fig|1280952.3.peg.3016"/>
<dbReference type="InterPro" id="IPR050498">
    <property type="entry name" value="Ycf3"/>
</dbReference>
<dbReference type="STRING" id="1280952.HJA_15070"/>
<feature type="signal peptide" evidence="4">
    <location>
        <begin position="1"/>
        <end position="20"/>
    </location>
</feature>
<feature type="repeat" description="TPR" evidence="3">
    <location>
        <begin position="126"/>
        <end position="159"/>
    </location>
</feature>
<dbReference type="RefSeq" id="WP_035583763.1">
    <property type="nucleotide sequence ID" value="NZ_ARYJ01000012.1"/>
</dbReference>
<evidence type="ECO:0000256" key="1">
    <source>
        <dbReference type="ARBA" id="ARBA00022737"/>
    </source>
</evidence>
<dbReference type="PANTHER" id="PTHR44858">
    <property type="entry name" value="TETRATRICOPEPTIDE REPEAT PROTEIN 6"/>
    <property type="match status" value="1"/>
</dbReference>
<evidence type="ECO:0000313" key="5">
    <source>
        <dbReference type="EMBL" id="KCZ86683.1"/>
    </source>
</evidence>
<gene>
    <name evidence="5" type="ORF">HJA_15070</name>
</gene>
<proteinExistence type="predicted"/>
<evidence type="ECO:0000256" key="4">
    <source>
        <dbReference type="SAM" id="SignalP"/>
    </source>
</evidence>
<dbReference type="InterPro" id="IPR019734">
    <property type="entry name" value="TPR_rpt"/>
</dbReference>
<feature type="repeat" description="TPR" evidence="3">
    <location>
        <begin position="58"/>
        <end position="91"/>
    </location>
</feature>
<dbReference type="PANTHER" id="PTHR44858:SF1">
    <property type="entry name" value="UDP-N-ACETYLGLUCOSAMINE--PEPTIDE N-ACETYLGLUCOSAMINYLTRANSFERASE SPINDLY-RELATED"/>
    <property type="match status" value="1"/>
</dbReference>
<dbReference type="Pfam" id="PF13432">
    <property type="entry name" value="TPR_16"/>
    <property type="match status" value="1"/>
</dbReference>
<keyword evidence="2 3" id="KW-0802">TPR repeat</keyword>
<feature type="chain" id="PRO_5001577832" evidence="4">
    <location>
        <begin position="21"/>
        <end position="178"/>
    </location>
</feature>
<dbReference type="InterPro" id="IPR011990">
    <property type="entry name" value="TPR-like_helical_dom_sf"/>
</dbReference>
<keyword evidence="6" id="KW-1185">Reference proteome</keyword>
<evidence type="ECO:0000256" key="2">
    <source>
        <dbReference type="ARBA" id="ARBA00022803"/>
    </source>
</evidence>
<dbReference type="eggNOG" id="COG0457">
    <property type="taxonomic scope" value="Bacteria"/>
</dbReference>
<reference evidence="5 6" key="1">
    <citation type="journal article" date="2014" name="Antonie Van Leeuwenhoek">
        <title>Hyphomonas beringensis sp. nov. and Hyphomonas chukchiensis sp. nov., isolated from surface seawater of the Bering Sea and Chukchi Sea.</title>
        <authorList>
            <person name="Li C."/>
            <person name="Lai Q."/>
            <person name="Li G."/>
            <person name="Dong C."/>
            <person name="Wang J."/>
            <person name="Liao Y."/>
            <person name="Shao Z."/>
        </authorList>
    </citation>
    <scope>NUCLEOTIDE SEQUENCE [LARGE SCALE GENOMIC DNA]</scope>
    <source>
        <strain evidence="5 6">VP2</strain>
    </source>
</reference>
<evidence type="ECO:0000256" key="3">
    <source>
        <dbReference type="PROSITE-ProRule" id="PRU00339"/>
    </source>
</evidence>
<name>A0A059F808_9PROT</name>
<dbReference type="PROSITE" id="PS50005">
    <property type="entry name" value="TPR"/>
    <property type="match status" value="3"/>
</dbReference>
<sequence length="178" mass="19878">MLRALFLALAFMAACLPALAVPTDEMFEKLKNAPSESEANDAAQDIWASWMESGSPTVDMIMQRGVEAQMIGDTETARTFYDRAILIKPDNPQAWFRRAGIFLAEENFPEALRDLNETLKLEPRHFGAWAGLGSMFETMGANDQALEAWREALVIYPHMRDGLQAEKRLAKIAEGQGL</sequence>
<comment type="caution">
    <text evidence="5">The sequence shown here is derived from an EMBL/GenBank/DDBJ whole genome shotgun (WGS) entry which is preliminary data.</text>
</comment>
<organism evidence="5 6">
    <name type="scientific">Hyphomonas jannaschiana VP2</name>
    <dbReference type="NCBI Taxonomy" id="1280952"/>
    <lineage>
        <taxon>Bacteria</taxon>
        <taxon>Pseudomonadati</taxon>
        <taxon>Pseudomonadota</taxon>
        <taxon>Alphaproteobacteria</taxon>
        <taxon>Hyphomonadales</taxon>
        <taxon>Hyphomonadaceae</taxon>
        <taxon>Hyphomonas</taxon>
    </lineage>
</organism>
<dbReference type="OrthoDB" id="9815010at2"/>
<keyword evidence="1" id="KW-0677">Repeat</keyword>
<dbReference type="Proteomes" id="UP000024816">
    <property type="component" value="Unassembled WGS sequence"/>
</dbReference>
<dbReference type="EMBL" id="ARYJ01000012">
    <property type="protein sequence ID" value="KCZ86683.1"/>
    <property type="molecule type" value="Genomic_DNA"/>
</dbReference>
<keyword evidence="4" id="KW-0732">Signal</keyword>
<accession>A0A059F808</accession>
<dbReference type="Gene3D" id="1.25.40.10">
    <property type="entry name" value="Tetratricopeptide repeat domain"/>
    <property type="match status" value="1"/>
</dbReference>
<feature type="repeat" description="TPR" evidence="3">
    <location>
        <begin position="92"/>
        <end position="125"/>
    </location>
</feature>
<dbReference type="SMART" id="SM00028">
    <property type="entry name" value="TPR"/>
    <property type="match status" value="3"/>
</dbReference>
<dbReference type="AlphaFoldDB" id="A0A059F808"/>
<evidence type="ECO:0000313" key="6">
    <source>
        <dbReference type="Proteomes" id="UP000024816"/>
    </source>
</evidence>
<protein>
    <submittedName>
        <fullName evidence="5">Uncharacterized protein</fullName>
    </submittedName>
</protein>
<dbReference type="SUPFAM" id="SSF48452">
    <property type="entry name" value="TPR-like"/>
    <property type="match status" value="1"/>
</dbReference>